<organism evidence="2 3">
    <name type="scientific">Purpureocillium lavendulum</name>
    <dbReference type="NCBI Taxonomy" id="1247861"/>
    <lineage>
        <taxon>Eukaryota</taxon>
        <taxon>Fungi</taxon>
        <taxon>Dikarya</taxon>
        <taxon>Ascomycota</taxon>
        <taxon>Pezizomycotina</taxon>
        <taxon>Sordariomycetes</taxon>
        <taxon>Hypocreomycetidae</taxon>
        <taxon>Hypocreales</taxon>
        <taxon>Ophiocordycipitaceae</taxon>
        <taxon>Purpureocillium</taxon>
    </lineage>
</organism>
<reference evidence="2" key="1">
    <citation type="submission" date="2023-01" db="EMBL/GenBank/DDBJ databases">
        <title>The growth and conidiation of Purpureocillium lavendulum are regulated by nitrogen source and histone H3K14 acetylation.</title>
        <authorList>
            <person name="Tang P."/>
            <person name="Han J."/>
            <person name="Zhang C."/>
            <person name="Tang P."/>
            <person name="Qi F."/>
            <person name="Zhang K."/>
            <person name="Liang L."/>
        </authorList>
    </citation>
    <scope>NUCLEOTIDE SEQUENCE</scope>
    <source>
        <strain evidence="2">YMF1.00683</strain>
    </source>
</reference>
<dbReference type="EMBL" id="JAQHRD010000005">
    <property type="protein sequence ID" value="KAJ6440339.1"/>
    <property type="molecule type" value="Genomic_DNA"/>
</dbReference>
<name>A0AB34FMM8_9HYPO</name>
<evidence type="ECO:0000256" key="1">
    <source>
        <dbReference type="SAM" id="MobiDB-lite"/>
    </source>
</evidence>
<protein>
    <submittedName>
        <fullName evidence="2">Uncharacterized protein</fullName>
    </submittedName>
</protein>
<evidence type="ECO:0000313" key="2">
    <source>
        <dbReference type="EMBL" id="KAJ6440339.1"/>
    </source>
</evidence>
<dbReference type="AlphaFoldDB" id="A0AB34FMM8"/>
<feature type="region of interest" description="Disordered" evidence="1">
    <location>
        <begin position="1"/>
        <end position="25"/>
    </location>
</feature>
<evidence type="ECO:0000313" key="3">
    <source>
        <dbReference type="Proteomes" id="UP001163105"/>
    </source>
</evidence>
<keyword evidence="3" id="KW-1185">Reference proteome</keyword>
<feature type="compositionally biased region" description="Polar residues" evidence="1">
    <location>
        <begin position="1"/>
        <end position="11"/>
    </location>
</feature>
<dbReference type="Proteomes" id="UP001163105">
    <property type="component" value="Unassembled WGS sequence"/>
</dbReference>
<comment type="caution">
    <text evidence="2">The sequence shown here is derived from an EMBL/GenBank/DDBJ whole genome shotgun (WGS) entry which is preliminary data.</text>
</comment>
<sequence length="80" mass="8654">MVGIQEQSATAGISALRETGPQDAASSRLRAIRRVVFRDAREPYAGPRLQVNEATTTRCLTTMTATTAMTACRDCLLRPA</sequence>
<proteinExistence type="predicted"/>
<accession>A0AB34FMM8</accession>
<gene>
    <name evidence="2" type="ORF">O9K51_06129</name>
</gene>